<dbReference type="AlphaFoldDB" id="A0A6J4T3H0"/>
<dbReference type="EMBL" id="CADCVO010000456">
    <property type="protein sequence ID" value="CAA9512136.1"/>
    <property type="molecule type" value="Genomic_DNA"/>
</dbReference>
<feature type="compositionally biased region" description="Basic residues" evidence="1">
    <location>
        <begin position="95"/>
        <end position="120"/>
    </location>
</feature>
<feature type="non-terminal residue" evidence="2">
    <location>
        <position position="1"/>
    </location>
</feature>
<sequence length="186" mass="20112">AARGARRRLRAARAAVRRRPARPGADRAAPPGGRARRPGAAGAGDVGHPGRRPHPPLGAAPGVLRPGRVVRDRQRRAARDPADGGGRRAQPDRHRRERRRHAGQRVGHRPQRPGGRRRLRELRGASRAAAAVPRGRHPGARRPGGQRPERRRPRPVRRPGGAARARVPPGAPGRRRAHARAGARGL</sequence>
<organism evidence="2">
    <name type="scientific">uncultured Solirubrobacteraceae bacterium</name>
    <dbReference type="NCBI Taxonomy" id="1162706"/>
    <lineage>
        <taxon>Bacteria</taxon>
        <taxon>Bacillati</taxon>
        <taxon>Actinomycetota</taxon>
        <taxon>Thermoleophilia</taxon>
        <taxon>Solirubrobacterales</taxon>
        <taxon>Solirubrobacteraceae</taxon>
        <taxon>environmental samples</taxon>
    </lineage>
</organism>
<gene>
    <name evidence="2" type="ORF">AVDCRST_MAG13-2859</name>
</gene>
<reference evidence="2" key="1">
    <citation type="submission" date="2020-02" db="EMBL/GenBank/DDBJ databases">
        <authorList>
            <person name="Meier V. D."/>
        </authorList>
    </citation>
    <scope>NUCLEOTIDE SEQUENCE</scope>
    <source>
        <strain evidence="2">AVDCRST_MAG13</strain>
    </source>
</reference>
<feature type="compositionally biased region" description="Low complexity" evidence="1">
    <location>
        <begin position="57"/>
        <end position="67"/>
    </location>
</feature>
<evidence type="ECO:0000256" key="1">
    <source>
        <dbReference type="SAM" id="MobiDB-lite"/>
    </source>
</evidence>
<accession>A0A6J4T3H0</accession>
<feature type="non-terminal residue" evidence="2">
    <location>
        <position position="186"/>
    </location>
</feature>
<name>A0A6J4T3H0_9ACTN</name>
<feature type="compositionally biased region" description="Basic residues" evidence="1">
    <location>
        <begin position="173"/>
        <end position="186"/>
    </location>
</feature>
<feature type="compositionally biased region" description="Low complexity" evidence="1">
    <location>
        <begin position="158"/>
        <end position="168"/>
    </location>
</feature>
<proteinExistence type="predicted"/>
<feature type="compositionally biased region" description="Basic and acidic residues" evidence="1">
    <location>
        <begin position="69"/>
        <end position="94"/>
    </location>
</feature>
<feature type="compositionally biased region" description="Basic residues" evidence="1">
    <location>
        <begin position="1"/>
        <end position="21"/>
    </location>
</feature>
<protein>
    <submittedName>
        <fullName evidence="2">Uncharacterized protein</fullName>
    </submittedName>
</protein>
<feature type="compositionally biased region" description="Low complexity" evidence="1">
    <location>
        <begin position="22"/>
        <end position="33"/>
    </location>
</feature>
<evidence type="ECO:0000313" key="2">
    <source>
        <dbReference type="EMBL" id="CAA9512136.1"/>
    </source>
</evidence>
<feature type="region of interest" description="Disordered" evidence="1">
    <location>
        <begin position="1"/>
        <end position="186"/>
    </location>
</feature>